<dbReference type="EMBL" id="DS469715">
    <property type="protein sequence ID" value="EDO34912.1"/>
    <property type="molecule type" value="Genomic_DNA"/>
</dbReference>
<proteinExistence type="predicted"/>
<keyword evidence="1" id="KW-0175">Coiled coil</keyword>
<organism evidence="2 3">
    <name type="scientific">Nematostella vectensis</name>
    <name type="common">Starlet sea anemone</name>
    <dbReference type="NCBI Taxonomy" id="45351"/>
    <lineage>
        <taxon>Eukaryota</taxon>
        <taxon>Metazoa</taxon>
        <taxon>Cnidaria</taxon>
        <taxon>Anthozoa</taxon>
        <taxon>Hexacorallia</taxon>
        <taxon>Actiniaria</taxon>
        <taxon>Edwardsiidae</taxon>
        <taxon>Nematostella</taxon>
    </lineage>
</organism>
<evidence type="ECO:0000256" key="1">
    <source>
        <dbReference type="SAM" id="Coils"/>
    </source>
</evidence>
<gene>
    <name evidence="2" type="ORF">NEMVEDRAFT_v1g246279</name>
</gene>
<protein>
    <submittedName>
        <fullName evidence="2">Uncharacterized protein</fullName>
    </submittedName>
</protein>
<name>A7SMZ1_NEMVE</name>
<dbReference type="AlphaFoldDB" id="A7SMZ1"/>
<sequence length="277" mass="32749">MSMPAIHSCLQFSVENERIKAKNKKLLKRNAKLEEQLKTFMVEFGRDRLQDRQEASTRSIQIQTDQRPQRVVRTQSAVPLQKPNNRFIQANEEQNIKADKMLTMHTNLMKRYQKELKTNTEQVEQIATLTLEVVELKKKLEDAKKKIEELQKEKEAILLRTKATRTRDRVTPSRQDHYHLHLCFPIDLLADMAKITRERDKLLKEKNNYKDELKLLDRGFFEEVEDLKFALQQSAKLNTAYEVALRKLCTQFGVPVPSLVGSGKKRHKHRERQREFR</sequence>
<dbReference type="eggNOG" id="ENOG502S4D8">
    <property type="taxonomic scope" value="Eukaryota"/>
</dbReference>
<reference evidence="2 3" key="1">
    <citation type="journal article" date="2007" name="Science">
        <title>Sea anemone genome reveals ancestral eumetazoan gene repertoire and genomic organization.</title>
        <authorList>
            <person name="Putnam N.H."/>
            <person name="Srivastava M."/>
            <person name="Hellsten U."/>
            <person name="Dirks B."/>
            <person name="Chapman J."/>
            <person name="Salamov A."/>
            <person name="Terry A."/>
            <person name="Shapiro H."/>
            <person name="Lindquist E."/>
            <person name="Kapitonov V.V."/>
            <person name="Jurka J."/>
            <person name="Genikhovich G."/>
            <person name="Grigoriev I.V."/>
            <person name="Lucas S.M."/>
            <person name="Steele R.E."/>
            <person name="Finnerty J.R."/>
            <person name="Technau U."/>
            <person name="Martindale M.Q."/>
            <person name="Rokhsar D.S."/>
        </authorList>
    </citation>
    <scope>NUCLEOTIDE SEQUENCE [LARGE SCALE GENOMIC DNA]</scope>
    <source>
        <strain evidence="3">CH2 X CH6</strain>
    </source>
</reference>
<feature type="coiled-coil region" evidence="1">
    <location>
        <begin position="192"/>
        <end position="219"/>
    </location>
</feature>
<feature type="coiled-coil region" evidence="1">
    <location>
        <begin position="119"/>
        <end position="160"/>
    </location>
</feature>
<keyword evidence="3" id="KW-1185">Reference proteome</keyword>
<accession>A7SMZ1</accession>
<dbReference type="InParanoid" id="A7SMZ1"/>
<evidence type="ECO:0000313" key="3">
    <source>
        <dbReference type="Proteomes" id="UP000001593"/>
    </source>
</evidence>
<evidence type="ECO:0000313" key="2">
    <source>
        <dbReference type="EMBL" id="EDO34912.1"/>
    </source>
</evidence>
<dbReference type="OMA" id="DIPPVHH"/>
<dbReference type="HOGENOM" id="CLU_1157550_0_0_1"/>
<dbReference type="PhylomeDB" id="A7SMZ1"/>
<feature type="coiled-coil region" evidence="1">
    <location>
        <begin position="16"/>
        <end position="43"/>
    </location>
</feature>
<dbReference type="Proteomes" id="UP000001593">
    <property type="component" value="Unassembled WGS sequence"/>
</dbReference>